<evidence type="ECO:0000256" key="2">
    <source>
        <dbReference type="ARBA" id="ARBA00023125"/>
    </source>
</evidence>
<dbReference type="Pfam" id="PF13377">
    <property type="entry name" value="Peripla_BP_3"/>
    <property type="match status" value="1"/>
</dbReference>
<accession>A0ABS9VJX3</accession>
<keyword evidence="3" id="KW-0804">Transcription</keyword>
<dbReference type="SMART" id="SM00354">
    <property type="entry name" value="HTH_LACI"/>
    <property type="match status" value="1"/>
</dbReference>
<gene>
    <name evidence="6" type="ORF">LZ016_03995</name>
</gene>
<evidence type="ECO:0000313" key="7">
    <source>
        <dbReference type="Proteomes" id="UP001203058"/>
    </source>
</evidence>
<dbReference type="InterPro" id="IPR028082">
    <property type="entry name" value="Peripla_BP_I"/>
</dbReference>
<feature type="domain" description="HTH cro/C1-type" evidence="5">
    <location>
        <begin position="3"/>
        <end position="36"/>
    </location>
</feature>
<dbReference type="InterPro" id="IPR000843">
    <property type="entry name" value="HTH_LacI"/>
</dbReference>
<evidence type="ECO:0000313" key="6">
    <source>
        <dbReference type="EMBL" id="MCH8615267.1"/>
    </source>
</evidence>
<proteinExistence type="predicted"/>
<dbReference type="RefSeq" id="WP_241446005.1">
    <property type="nucleotide sequence ID" value="NZ_JAKZHW010000001.1"/>
</dbReference>
<organism evidence="6 7">
    <name type="scientific">Sphingomonas telluris</name>
    <dbReference type="NCBI Taxonomy" id="2907998"/>
    <lineage>
        <taxon>Bacteria</taxon>
        <taxon>Pseudomonadati</taxon>
        <taxon>Pseudomonadota</taxon>
        <taxon>Alphaproteobacteria</taxon>
        <taxon>Sphingomonadales</taxon>
        <taxon>Sphingomonadaceae</taxon>
        <taxon>Sphingomonas</taxon>
    </lineage>
</organism>
<dbReference type="InterPro" id="IPR010982">
    <property type="entry name" value="Lambda_DNA-bd_dom_sf"/>
</dbReference>
<feature type="domain" description="HTH lacI-type" evidence="4">
    <location>
        <begin position="6"/>
        <end position="60"/>
    </location>
</feature>
<dbReference type="GO" id="GO:0003677">
    <property type="term" value="F:DNA binding"/>
    <property type="evidence" value="ECO:0007669"/>
    <property type="project" value="UniProtKB-KW"/>
</dbReference>
<dbReference type="PRINTS" id="PR00036">
    <property type="entry name" value="HTHLACI"/>
</dbReference>
<dbReference type="Gene3D" id="3.40.50.2300">
    <property type="match status" value="2"/>
</dbReference>
<dbReference type="SUPFAM" id="SSF53822">
    <property type="entry name" value="Periplasmic binding protein-like I"/>
    <property type="match status" value="1"/>
</dbReference>
<dbReference type="PROSITE" id="PS50943">
    <property type="entry name" value="HTH_CROC1"/>
    <property type="match status" value="1"/>
</dbReference>
<dbReference type="CDD" id="cd01545">
    <property type="entry name" value="PBP1_SalR"/>
    <property type="match status" value="1"/>
</dbReference>
<dbReference type="SUPFAM" id="SSF47413">
    <property type="entry name" value="lambda repressor-like DNA-binding domains"/>
    <property type="match status" value="1"/>
</dbReference>
<keyword evidence="2 6" id="KW-0238">DNA-binding</keyword>
<dbReference type="Gene3D" id="1.10.260.40">
    <property type="entry name" value="lambda repressor-like DNA-binding domains"/>
    <property type="match status" value="1"/>
</dbReference>
<comment type="caution">
    <text evidence="6">The sequence shown here is derived from an EMBL/GenBank/DDBJ whole genome shotgun (WGS) entry which is preliminary data.</text>
</comment>
<evidence type="ECO:0000256" key="3">
    <source>
        <dbReference type="ARBA" id="ARBA00023163"/>
    </source>
</evidence>
<dbReference type="PROSITE" id="PS50932">
    <property type="entry name" value="HTH_LACI_2"/>
    <property type="match status" value="1"/>
</dbReference>
<keyword evidence="7" id="KW-1185">Reference proteome</keyword>
<name>A0ABS9VJX3_9SPHN</name>
<dbReference type="InterPro" id="IPR001387">
    <property type="entry name" value="Cro/C1-type_HTH"/>
</dbReference>
<keyword evidence="1" id="KW-0805">Transcription regulation</keyword>
<dbReference type="CDD" id="cd01392">
    <property type="entry name" value="HTH_LacI"/>
    <property type="match status" value="1"/>
</dbReference>
<dbReference type="EMBL" id="JAKZHW010000001">
    <property type="protein sequence ID" value="MCH8615267.1"/>
    <property type="molecule type" value="Genomic_DNA"/>
</dbReference>
<dbReference type="Proteomes" id="UP001203058">
    <property type="component" value="Unassembled WGS sequence"/>
</dbReference>
<evidence type="ECO:0000256" key="1">
    <source>
        <dbReference type="ARBA" id="ARBA00023015"/>
    </source>
</evidence>
<dbReference type="PANTHER" id="PTHR30146">
    <property type="entry name" value="LACI-RELATED TRANSCRIPTIONAL REPRESSOR"/>
    <property type="match status" value="1"/>
</dbReference>
<protein>
    <submittedName>
        <fullName evidence="6">LacI family DNA-binding transcriptional regulator</fullName>
    </submittedName>
</protein>
<dbReference type="InterPro" id="IPR046335">
    <property type="entry name" value="LacI/GalR-like_sensor"/>
</dbReference>
<reference evidence="6 7" key="1">
    <citation type="submission" date="2022-03" db="EMBL/GenBank/DDBJ databases">
        <authorList>
            <person name="Jo J.-H."/>
            <person name="Im W.-T."/>
        </authorList>
    </citation>
    <scope>NUCLEOTIDE SEQUENCE [LARGE SCALE GENOMIC DNA]</scope>
    <source>
        <strain evidence="6 7">SM33</strain>
    </source>
</reference>
<dbReference type="PANTHER" id="PTHR30146:SF153">
    <property type="entry name" value="LACTOSE OPERON REPRESSOR"/>
    <property type="match status" value="1"/>
</dbReference>
<dbReference type="Pfam" id="PF00356">
    <property type="entry name" value="LacI"/>
    <property type="match status" value="1"/>
</dbReference>
<evidence type="ECO:0000259" key="5">
    <source>
        <dbReference type="PROSITE" id="PS50943"/>
    </source>
</evidence>
<evidence type="ECO:0000259" key="4">
    <source>
        <dbReference type="PROSITE" id="PS50932"/>
    </source>
</evidence>
<sequence>MSKRNFTIDDVAEAAGVARVTVSRVLNNEQNVRPETREKVRRAVEALGYSVNPQARALASGINRTILLIHSHDPDREPNSYYHSGLELGALRACSALGYDLITRAVDPANANRARLLSSFIERERPAGIVLPPPLSDDVQLLEDVKSAGVRVVAVSAGEHARSVVAGAGIDECAGGRAMGEYLLSLGHRRIGFVKGPPDHLAAALRYDGFVDALRQSGIEEEPWSASGDFTFKSGVEAAERLLQETGQVTALACANDDMAAGAMLAIHRAHLDIPGDISVMGFDDTPMSDIIWPPLTTIRQPIKDIAERVVHILVDAAFDEVAPYETLPHELIVRESTAPPKSHRHVA</sequence>